<keyword evidence="5 7" id="KW-0472">Membrane</keyword>
<feature type="transmembrane region" description="Helical" evidence="7">
    <location>
        <begin position="92"/>
        <end position="117"/>
    </location>
</feature>
<dbReference type="OrthoDB" id="10059035at2759"/>
<dbReference type="PANTHER" id="PTHR13064:SF6">
    <property type="entry name" value="TRANSMEMBRANE PROTEIN 9"/>
    <property type="match status" value="1"/>
</dbReference>
<reference evidence="9 10" key="1">
    <citation type="journal article" date="2017" name="BMC Biol.">
        <title>Genomic innovations, transcriptional plasticity and gene loss underlying the evolution and divergence of two highly polyphagous and invasive Helicoverpa pest species.</title>
        <authorList>
            <person name="Pearce S.L."/>
            <person name="Clarke D.F."/>
            <person name="East P.D."/>
            <person name="Elfekih S."/>
            <person name="Gordon K.H."/>
            <person name="Jermiin L.S."/>
            <person name="McGaughran A."/>
            <person name="Oakeshott J.G."/>
            <person name="Papanikolaou A."/>
            <person name="Perera O.P."/>
            <person name="Rane R.V."/>
            <person name="Richards S."/>
            <person name="Tay W.T."/>
            <person name="Walsh T.K."/>
            <person name="Anderson A."/>
            <person name="Anderson C.J."/>
            <person name="Asgari S."/>
            <person name="Board P.G."/>
            <person name="Bretschneider A."/>
            <person name="Campbell P.M."/>
            <person name="Chertemps T."/>
            <person name="Christeller J.T."/>
            <person name="Coppin C.W."/>
            <person name="Downes S.J."/>
            <person name="Duan G."/>
            <person name="Farnsworth C.A."/>
            <person name="Good R.T."/>
            <person name="Han L.B."/>
            <person name="Han Y.C."/>
            <person name="Hatje K."/>
            <person name="Horne I."/>
            <person name="Huang Y.P."/>
            <person name="Hughes D.S."/>
            <person name="Jacquin-Joly E."/>
            <person name="James W."/>
            <person name="Jhangiani S."/>
            <person name="Kollmar M."/>
            <person name="Kuwar S.S."/>
            <person name="Li S."/>
            <person name="Liu N.Y."/>
            <person name="Maibeche M.T."/>
            <person name="Miller J.R."/>
            <person name="Montagne N."/>
            <person name="Perry T."/>
            <person name="Qu J."/>
            <person name="Song S.V."/>
            <person name="Sutton G.G."/>
            <person name="Vogel H."/>
            <person name="Walenz B.P."/>
            <person name="Xu W."/>
            <person name="Zhang H.J."/>
            <person name="Zou Z."/>
            <person name="Batterham P."/>
            <person name="Edwards O.R."/>
            <person name="Feyereisen R."/>
            <person name="Gibbs R.A."/>
            <person name="Heckel D.G."/>
            <person name="McGrath A."/>
            <person name="Robin C."/>
            <person name="Scherer S.E."/>
            <person name="Worley K.C."/>
            <person name="Wu Y.D."/>
        </authorList>
    </citation>
    <scope>NUCLEOTIDE SEQUENCE [LARGE SCALE GENOMIC DNA]</scope>
    <source>
        <strain evidence="9">Harm_GR_Male_#8</strain>
        <tissue evidence="9">Whole organism</tissue>
    </source>
</reference>
<evidence type="ECO:0000256" key="1">
    <source>
        <dbReference type="ARBA" id="ARBA00004370"/>
    </source>
</evidence>
<name>A0A2W1BID3_HELAM</name>
<dbReference type="PANTHER" id="PTHR13064">
    <property type="entry name" value="TRANSMEMBRANE PROTEIN 9 FAMILY MEMBER"/>
    <property type="match status" value="1"/>
</dbReference>
<feature type="signal peptide" evidence="8">
    <location>
        <begin position="1"/>
        <end position="19"/>
    </location>
</feature>
<keyword evidence="3 7" id="KW-0812">Transmembrane</keyword>
<evidence type="ECO:0000313" key="9">
    <source>
        <dbReference type="EMBL" id="PZC74618.1"/>
    </source>
</evidence>
<evidence type="ECO:0000256" key="7">
    <source>
        <dbReference type="SAM" id="Phobius"/>
    </source>
</evidence>
<feature type="region of interest" description="Disordered" evidence="6">
    <location>
        <begin position="217"/>
        <end position="242"/>
    </location>
</feature>
<evidence type="ECO:0000256" key="8">
    <source>
        <dbReference type="SAM" id="SignalP"/>
    </source>
</evidence>
<evidence type="ECO:0000256" key="4">
    <source>
        <dbReference type="ARBA" id="ARBA00022989"/>
    </source>
</evidence>
<dbReference type="AlphaFoldDB" id="A0A2W1BID3"/>
<keyword evidence="10" id="KW-1185">Reference proteome</keyword>
<evidence type="ECO:0008006" key="11">
    <source>
        <dbReference type="Google" id="ProtNLM"/>
    </source>
</evidence>
<protein>
    <recommendedName>
        <fullName evidence="11">TMEM9 family protein</fullName>
    </recommendedName>
</protein>
<evidence type="ECO:0000313" key="10">
    <source>
        <dbReference type="Proteomes" id="UP000249218"/>
    </source>
</evidence>
<evidence type="ECO:0000256" key="2">
    <source>
        <dbReference type="ARBA" id="ARBA00007264"/>
    </source>
</evidence>
<evidence type="ECO:0000256" key="6">
    <source>
        <dbReference type="SAM" id="MobiDB-lite"/>
    </source>
</evidence>
<dbReference type="EMBL" id="KZ150037">
    <property type="protein sequence ID" value="PZC74618.1"/>
    <property type="molecule type" value="Genomic_DNA"/>
</dbReference>
<organism evidence="9 10">
    <name type="scientific">Helicoverpa armigera</name>
    <name type="common">Cotton bollworm</name>
    <name type="synonym">Heliothis armigera</name>
    <dbReference type="NCBI Taxonomy" id="29058"/>
    <lineage>
        <taxon>Eukaryota</taxon>
        <taxon>Metazoa</taxon>
        <taxon>Ecdysozoa</taxon>
        <taxon>Arthropoda</taxon>
        <taxon>Hexapoda</taxon>
        <taxon>Insecta</taxon>
        <taxon>Pterygota</taxon>
        <taxon>Neoptera</taxon>
        <taxon>Endopterygota</taxon>
        <taxon>Lepidoptera</taxon>
        <taxon>Glossata</taxon>
        <taxon>Ditrysia</taxon>
        <taxon>Noctuoidea</taxon>
        <taxon>Noctuidae</taxon>
        <taxon>Heliothinae</taxon>
        <taxon>Helicoverpa</taxon>
    </lineage>
</organism>
<comment type="subcellular location">
    <subcellularLocation>
        <location evidence="1">Membrane</location>
    </subcellularLocation>
</comment>
<keyword evidence="8" id="KW-0732">Signal</keyword>
<proteinExistence type="inferred from homology"/>
<feature type="region of interest" description="Disordered" evidence="6">
    <location>
        <begin position="272"/>
        <end position="323"/>
    </location>
</feature>
<gene>
    <name evidence="9" type="primary">HaOG207409</name>
    <name evidence="9" type="ORF">B5X24_HaOG207409</name>
</gene>
<accession>A0A2W1BID3</accession>
<evidence type="ECO:0000256" key="3">
    <source>
        <dbReference type="ARBA" id="ARBA00022692"/>
    </source>
</evidence>
<evidence type="ECO:0000256" key="5">
    <source>
        <dbReference type="ARBA" id="ARBA00023136"/>
    </source>
</evidence>
<feature type="chain" id="PRO_5016099477" description="TMEM9 family protein" evidence="8">
    <location>
        <begin position="20"/>
        <end position="360"/>
    </location>
</feature>
<dbReference type="Pfam" id="PF05434">
    <property type="entry name" value="Tmemb_9"/>
    <property type="match status" value="1"/>
</dbReference>
<dbReference type="Proteomes" id="UP000249218">
    <property type="component" value="Unassembled WGS sequence"/>
</dbReference>
<dbReference type="GO" id="GO:0005765">
    <property type="term" value="C:lysosomal membrane"/>
    <property type="evidence" value="ECO:0007669"/>
    <property type="project" value="InterPro"/>
</dbReference>
<keyword evidence="4 7" id="KW-1133">Transmembrane helix</keyword>
<sequence length="360" mass="40310">MMGKITIMVVLCSLACVQGQFFEDRRCRCVCPSPASVLNISSTRQIFTGNVPPNKCHCEGVVIPLIGKEIEGKVHLLCPRCECSYQTRNTTLIMGVVFLMLTLIGMAVIYMITLLWLNTWVMSQRTETPRDAIEDGKGRTEEEVEMGFKDVAEHGLTNDSGGARKENQTTSILSTKNEYFWIKSLPAFIIILGSISIHNLPRLLGLWNRAAFTAPQTMNRPSTPDSDDGDHNADNAPTNGPIRVVDEDWARPVPGRTRHRYNAVGETPLLRCLTPLSPTGTPDLIRPATPPDRMQLSSPDQTPPAEAPEAPRRRGGNSLMTLRDLERVNYKPFFRRQSRRYVQRRVQRASVLTTSTFTTK</sequence>
<comment type="similarity">
    <text evidence="2">Belongs to the TMEM9 family.</text>
</comment>
<dbReference type="InterPro" id="IPR008853">
    <property type="entry name" value="TMEM9/TMEM9B"/>
</dbReference>